<gene>
    <name evidence="2" type="ORF">HW932_19610</name>
</gene>
<dbReference type="Pfam" id="PF05930">
    <property type="entry name" value="Phage_AlpA"/>
    <property type="match status" value="1"/>
</dbReference>
<dbReference type="PANTHER" id="PTHR36154">
    <property type="entry name" value="DNA-BINDING TRANSCRIPTIONAL ACTIVATOR ALPA"/>
    <property type="match status" value="1"/>
</dbReference>
<keyword evidence="3" id="KW-1185">Reference proteome</keyword>
<dbReference type="RefSeq" id="WP_176978159.1">
    <property type="nucleotide sequence ID" value="NZ_JABZEO010000023.1"/>
</dbReference>
<protein>
    <submittedName>
        <fullName evidence="2">AlpA family transcriptional regulator</fullName>
    </submittedName>
</protein>
<name>A0A850RPP8_9GAMM</name>
<reference evidence="2 3" key="1">
    <citation type="submission" date="2020-06" db="EMBL/GenBank/DDBJ databases">
        <title>Whole-genome sequence of Allochromatium humboldtianum DSM 21881, type strain.</title>
        <authorList>
            <person name="Kyndt J.A."/>
            <person name="Meyer T.E."/>
        </authorList>
    </citation>
    <scope>NUCLEOTIDE SEQUENCE [LARGE SCALE GENOMIC DNA]</scope>
    <source>
        <strain evidence="2 3">DSM 21881</strain>
    </source>
</reference>
<organism evidence="2 3">
    <name type="scientific">Allochromatium humboldtianum</name>
    <dbReference type="NCBI Taxonomy" id="504901"/>
    <lineage>
        <taxon>Bacteria</taxon>
        <taxon>Pseudomonadati</taxon>
        <taxon>Pseudomonadota</taxon>
        <taxon>Gammaproteobacteria</taxon>
        <taxon>Chromatiales</taxon>
        <taxon>Chromatiaceae</taxon>
        <taxon>Allochromatium</taxon>
    </lineage>
</organism>
<accession>A0A850RPP8</accession>
<proteinExistence type="predicted"/>
<dbReference type="InterPro" id="IPR009061">
    <property type="entry name" value="DNA-bd_dom_put_sf"/>
</dbReference>
<dbReference type="SUPFAM" id="SSF46955">
    <property type="entry name" value="Putative DNA-binding domain"/>
    <property type="match status" value="1"/>
</dbReference>
<feature type="region of interest" description="Disordered" evidence="1">
    <location>
        <begin position="1"/>
        <end position="21"/>
    </location>
</feature>
<dbReference type="InterPro" id="IPR010260">
    <property type="entry name" value="AlpA"/>
</dbReference>
<dbReference type="EMBL" id="JABZEO010000023">
    <property type="protein sequence ID" value="NVZ11461.1"/>
    <property type="molecule type" value="Genomic_DNA"/>
</dbReference>
<evidence type="ECO:0000313" key="2">
    <source>
        <dbReference type="EMBL" id="NVZ11461.1"/>
    </source>
</evidence>
<evidence type="ECO:0000256" key="1">
    <source>
        <dbReference type="SAM" id="MobiDB-lite"/>
    </source>
</evidence>
<dbReference type="Gene3D" id="1.10.238.160">
    <property type="match status" value="1"/>
</dbReference>
<dbReference type="Proteomes" id="UP000592294">
    <property type="component" value="Unassembled WGS sequence"/>
</dbReference>
<dbReference type="AlphaFoldDB" id="A0A850RPP8"/>
<dbReference type="InterPro" id="IPR052931">
    <property type="entry name" value="Prophage_regulatory_activator"/>
</dbReference>
<evidence type="ECO:0000313" key="3">
    <source>
        <dbReference type="Proteomes" id="UP000592294"/>
    </source>
</evidence>
<sequence>MQSPAQHATPPRVARMPEVTERTGLSRGSIYRLMSAGRFPRSIKLGERAIGWRESDLNAWLESRQHAA</sequence>
<dbReference type="PANTHER" id="PTHR36154:SF1">
    <property type="entry name" value="DNA-BINDING TRANSCRIPTIONAL ACTIVATOR ALPA"/>
    <property type="match status" value="1"/>
</dbReference>
<comment type="caution">
    <text evidence="2">The sequence shown here is derived from an EMBL/GenBank/DDBJ whole genome shotgun (WGS) entry which is preliminary data.</text>
</comment>